<evidence type="ECO:0000313" key="2">
    <source>
        <dbReference type="EMBL" id="MPN61988.1"/>
    </source>
</evidence>
<evidence type="ECO:0000256" key="1">
    <source>
        <dbReference type="SAM" id="Phobius"/>
    </source>
</evidence>
<keyword evidence="1" id="KW-1133">Transmembrane helix</keyword>
<proteinExistence type="predicted"/>
<keyword evidence="1" id="KW-0472">Membrane</keyword>
<dbReference type="EMBL" id="VSSQ01139361">
    <property type="protein sequence ID" value="MPN61988.1"/>
    <property type="molecule type" value="Genomic_DNA"/>
</dbReference>
<accession>A0A645JE36</accession>
<organism evidence="2">
    <name type="scientific">bioreactor metagenome</name>
    <dbReference type="NCBI Taxonomy" id="1076179"/>
    <lineage>
        <taxon>unclassified sequences</taxon>
        <taxon>metagenomes</taxon>
        <taxon>ecological metagenomes</taxon>
    </lineage>
</organism>
<sequence>MSDSNPINLVGLFTAIIIGINVVRLLMYALSFKYLSMGSLIDIKFSLLNFSSSPYVLGSEVE</sequence>
<gene>
    <name evidence="2" type="ORF">SDC9_209734</name>
</gene>
<comment type="caution">
    <text evidence="2">The sequence shown here is derived from an EMBL/GenBank/DDBJ whole genome shotgun (WGS) entry which is preliminary data.</text>
</comment>
<dbReference type="AlphaFoldDB" id="A0A645JE36"/>
<name>A0A645JE36_9ZZZZ</name>
<reference evidence="2" key="1">
    <citation type="submission" date="2019-08" db="EMBL/GenBank/DDBJ databases">
        <authorList>
            <person name="Kucharzyk K."/>
            <person name="Murdoch R.W."/>
            <person name="Higgins S."/>
            <person name="Loffler F."/>
        </authorList>
    </citation>
    <scope>NUCLEOTIDE SEQUENCE</scope>
</reference>
<keyword evidence="1" id="KW-0812">Transmembrane</keyword>
<protein>
    <submittedName>
        <fullName evidence="2">Uncharacterized protein</fullName>
    </submittedName>
</protein>
<feature type="transmembrane region" description="Helical" evidence="1">
    <location>
        <begin position="6"/>
        <end position="27"/>
    </location>
</feature>